<accession>A0A6N6NK49</accession>
<dbReference type="GeneID" id="98658796"/>
<proteinExistence type="predicted"/>
<organism evidence="1 2">
    <name type="scientific">Ellagibacter isourolithinifaciens</name>
    <dbReference type="NCBI Taxonomy" id="2137581"/>
    <lineage>
        <taxon>Bacteria</taxon>
        <taxon>Bacillati</taxon>
        <taxon>Actinomycetota</taxon>
        <taxon>Coriobacteriia</taxon>
        <taxon>Eggerthellales</taxon>
        <taxon>Eggerthellaceae</taxon>
        <taxon>Ellagibacter</taxon>
    </lineage>
</organism>
<keyword evidence="2" id="KW-1185">Reference proteome</keyword>
<protein>
    <submittedName>
        <fullName evidence="1">Uncharacterized protein</fullName>
    </submittedName>
</protein>
<evidence type="ECO:0000313" key="2">
    <source>
        <dbReference type="Proteomes" id="UP000468668"/>
    </source>
</evidence>
<dbReference type="OrthoDB" id="3174584at2"/>
<name>A0A6N6NK49_9ACTN</name>
<comment type="caution">
    <text evidence="1">The sequence shown here is derived from an EMBL/GenBank/DDBJ whole genome shotgun (WGS) entry which is preliminary data.</text>
</comment>
<dbReference type="AlphaFoldDB" id="A0A6N6NK49"/>
<dbReference type="EMBL" id="WAJR01000040">
    <property type="protein sequence ID" value="KAB1635985.1"/>
    <property type="molecule type" value="Genomic_DNA"/>
</dbReference>
<dbReference type="Pfam" id="PF08843">
    <property type="entry name" value="AbiEii"/>
    <property type="match status" value="1"/>
</dbReference>
<dbReference type="Proteomes" id="UP000468668">
    <property type="component" value="Unassembled WGS sequence"/>
</dbReference>
<gene>
    <name evidence="1" type="ORF">F8C90_10285</name>
</gene>
<evidence type="ECO:0000313" key="1">
    <source>
        <dbReference type="EMBL" id="KAB1635985.1"/>
    </source>
</evidence>
<dbReference type="RefSeq" id="WP_158050426.1">
    <property type="nucleotide sequence ID" value="NZ_WAJR01000040.1"/>
</dbReference>
<dbReference type="InterPro" id="IPR014942">
    <property type="entry name" value="AbiEii"/>
</dbReference>
<sequence>MVAEKVRSLLRFGARLTRYKDVFDVYCCLRIKGIDAELLNSCMAEGVFGNEPMREEDWADVRTRLEKVFSDRRCVRQLSRAKGNWLKLPAGKVTVGILSEVKKLMMRR</sequence>
<reference evidence="1 2" key="1">
    <citation type="submission" date="2019-09" db="EMBL/GenBank/DDBJ databases">
        <title>Whole genome shotgun sequencing (WGS) of Ellagibacter isourolithinifaciens DSM 104140(T) and Adlercreutzia muris DSM 29508(T).</title>
        <authorList>
            <person name="Stoll D.A."/>
            <person name="Danylec N."/>
            <person name="Huch M."/>
        </authorList>
    </citation>
    <scope>NUCLEOTIDE SEQUENCE [LARGE SCALE GENOMIC DNA]</scope>
    <source>
        <strain evidence="1 2">DSM 104140</strain>
    </source>
</reference>